<reference evidence="1" key="1">
    <citation type="submission" date="2022-06" db="EMBL/GenBank/DDBJ databases">
        <title>Phylogenomic reconstructions and comparative analyses of Kickxellomycotina fungi.</title>
        <authorList>
            <person name="Reynolds N.K."/>
            <person name="Stajich J.E."/>
            <person name="Barry K."/>
            <person name="Grigoriev I.V."/>
            <person name="Crous P."/>
            <person name="Smith M.E."/>
        </authorList>
    </citation>
    <scope>NUCLEOTIDE SEQUENCE</scope>
    <source>
        <strain evidence="1">RSA 2271</strain>
    </source>
</reference>
<dbReference type="Proteomes" id="UP001145114">
    <property type="component" value="Unassembled WGS sequence"/>
</dbReference>
<evidence type="ECO:0000313" key="2">
    <source>
        <dbReference type="Proteomes" id="UP001145114"/>
    </source>
</evidence>
<sequence>AESKDKIQVLEADLSKEQEAHREVKSMLEEYVDTSTKFIEEKERESDGLSKELAKLTLARQSLESTLTETTELLERAIGERDAEKSRAESLENELRQVEAVNQALRHDIQVAQERCDRIQQYAQETLDQANCEIEQLRHTQAKSTKDLALLRAQLGKTESKLRSTENELNSTRMHNHELFSLCESLERELRR</sequence>
<proteinExistence type="predicted"/>
<protein>
    <submittedName>
        <fullName evidence="1">Uncharacterized protein</fullName>
    </submittedName>
</protein>
<accession>A0ACC1HCQ1</accession>
<organism evidence="1 2">
    <name type="scientific">Spiromyces aspiralis</name>
    <dbReference type="NCBI Taxonomy" id="68401"/>
    <lineage>
        <taxon>Eukaryota</taxon>
        <taxon>Fungi</taxon>
        <taxon>Fungi incertae sedis</taxon>
        <taxon>Zoopagomycota</taxon>
        <taxon>Kickxellomycotina</taxon>
        <taxon>Kickxellomycetes</taxon>
        <taxon>Kickxellales</taxon>
        <taxon>Kickxellaceae</taxon>
        <taxon>Spiromyces</taxon>
    </lineage>
</organism>
<dbReference type="EMBL" id="JAMZIH010006866">
    <property type="protein sequence ID" value="KAJ1673503.1"/>
    <property type="molecule type" value="Genomic_DNA"/>
</dbReference>
<evidence type="ECO:0000313" key="1">
    <source>
        <dbReference type="EMBL" id="KAJ1673503.1"/>
    </source>
</evidence>
<keyword evidence="2" id="KW-1185">Reference proteome</keyword>
<gene>
    <name evidence="1" type="ORF">EV182_005103</name>
</gene>
<feature type="non-terminal residue" evidence="1">
    <location>
        <position position="1"/>
    </location>
</feature>
<name>A0ACC1HCQ1_9FUNG</name>
<comment type="caution">
    <text evidence="1">The sequence shown here is derived from an EMBL/GenBank/DDBJ whole genome shotgun (WGS) entry which is preliminary data.</text>
</comment>